<reference evidence="1 2" key="1">
    <citation type="journal article" date="2021" name="Nat. Plants">
        <title>The Taxus genome provides insights into paclitaxel biosynthesis.</title>
        <authorList>
            <person name="Xiong X."/>
            <person name="Gou J."/>
            <person name="Liao Q."/>
            <person name="Li Y."/>
            <person name="Zhou Q."/>
            <person name="Bi G."/>
            <person name="Li C."/>
            <person name="Du R."/>
            <person name="Wang X."/>
            <person name="Sun T."/>
            <person name="Guo L."/>
            <person name="Liang H."/>
            <person name="Lu P."/>
            <person name="Wu Y."/>
            <person name="Zhang Z."/>
            <person name="Ro D.K."/>
            <person name="Shang Y."/>
            <person name="Huang S."/>
            <person name="Yan J."/>
        </authorList>
    </citation>
    <scope>NUCLEOTIDE SEQUENCE [LARGE SCALE GENOMIC DNA]</scope>
    <source>
        <strain evidence="1">Ta-2019</strain>
    </source>
</reference>
<dbReference type="Proteomes" id="UP000824469">
    <property type="component" value="Unassembled WGS sequence"/>
</dbReference>
<name>A0AA38LFG5_TAXCH</name>
<comment type="caution">
    <text evidence="1">The sequence shown here is derived from an EMBL/GenBank/DDBJ whole genome shotgun (WGS) entry which is preliminary data.</text>
</comment>
<accession>A0AA38LFG5</accession>
<evidence type="ECO:0000313" key="1">
    <source>
        <dbReference type="EMBL" id="KAH9319207.1"/>
    </source>
</evidence>
<dbReference type="AlphaFoldDB" id="A0AA38LFG5"/>
<feature type="non-terminal residue" evidence="1">
    <location>
        <position position="144"/>
    </location>
</feature>
<evidence type="ECO:0000313" key="2">
    <source>
        <dbReference type="Proteomes" id="UP000824469"/>
    </source>
</evidence>
<sequence>SVYFDEIPMQTSREQHATTFVLPTLTDLIVDSSAFKSDEHMHACVDPNPDPNPNWASSDYSLFLIRNQRTRSLVDIYDVPHLFCVTNPIIMPIHSYVIQASDTQTYADAARNTHWEVTMDEEYNSLIMNQTWDLIPIPVNHNIL</sequence>
<proteinExistence type="predicted"/>
<gene>
    <name evidence="1" type="ORF">KI387_020976</name>
</gene>
<feature type="non-terminal residue" evidence="1">
    <location>
        <position position="1"/>
    </location>
</feature>
<protein>
    <submittedName>
        <fullName evidence="1">Uncharacterized protein</fullName>
    </submittedName>
</protein>
<dbReference type="EMBL" id="JAHRHJ020000004">
    <property type="protein sequence ID" value="KAH9319207.1"/>
    <property type="molecule type" value="Genomic_DNA"/>
</dbReference>
<organism evidence="1 2">
    <name type="scientific">Taxus chinensis</name>
    <name type="common">Chinese yew</name>
    <name type="synonym">Taxus wallichiana var. chinensis</name>
    <dbReference type="NCBI Taxonomy" id="29808"/>
    <lineage>
        <taxon>Eukaryota</taxon>
        <taxon>Viridiplantae</taxon>
        <taxon>Streptophyta</taxon>
        <taxon>Embryophyta</taxon>
        <taxon>Tracheophyta</taxon>
        <taxon>Spermatophyta</taxon>
        <taxon>Pinopsida</taxon>
        <taxon>Pinidae</taxon>
        <taxon>Conifers II</taxon>
        <taxon>Cupressales</taxon>
        <taxon>Taxaceae</taxon>
        <taxon>Taxus</taxon>
    </lineage>
</organism>
<keyword evidence="2" id="KW-1185">Reference proteome</keyword>